<organism evidence="1 2">
    <name type="scientific">Paenibacillus woosongensis</name>
    <dbReference type="NCBI Taxonomy" id="307580"/>
    <lineage>
        <taxon>Bacteria</taxon>
        <taxon>Bacillati</taxon>
        <taxon>Bacillota</taxon>
        <taxon>Bacilli</taxon>
        <taxon>Bacillales</taxon>
        <taxon>Paenibacillaceae</taxon>
        <taxon>Paenibacillus</taxon>
    </lineage>
</organism>
<dbReference type="RefSeq" id="WP_155610921.1">
    <property type="nucleotide sequence ID" value="NZ_WNZW01000003.1"/>
</dbReference>
<dbReference type="OrthoDB" id="2628133at2"/>
<dbReference type="Proteomes" id="UP000447876">
    <property type="component" value="Unassembled WGS sequence"/>
</dbReference>
<evidence type="ECO:0008006" key="3">
    <source>
        <dbReference type="Google" id="ProtNLM"/>
    </source>
</evidence>
<dbReference type="AlphaFoldDB" id="A0A7X2Z0T3"/>
<comment type="caution">
    <text evidence="1">The sequence shown here is derived from an EMBL/GenBank/DDBJ whole genome shotgun (WGS) entry which is preliminary data.</text>
</comment>
<gene>
    <name evidence="1" type="ORF">GNP95_10940</name>
</gene>
<evidence type="ECO:0000313" key="1">
    <source>
        <dbReference type="EMBL" id="MUG45504.1"/>
    </source>
</evidence>
<sequence>MTRQFSHEECMSLLADIRSSQLGDWTHDIHTIESGPARFVARAKIPSGTEVVYYRTESGARAWPAANWDRYAVPRAVKQVEPEQLELF</sequence>
<evidence type="ECO:0000313" key="2">
    <source>
        <dbReference type="Proteomes" id="UP000447876"/>
    </source>
</evidence>
<proteinExistence type="predicted"/>
<reference evidence="1 2" key="1">
    <citation type="submission" date="2019-11" db="EMBL/GenBank/DDBJ databases">
        <title>Draft genome sequences of five Paenibacillus species of dairy origin.</title>
        <authorList>
            <person name="Olajide A.M."/>
            <person name="Chen S."/>
            <person name="Lapointe G."/>
        </authorList>
    </citation>
    <scope>NUCLEOTIDE SEQUENCE [LARGE SCALE GENOMIC DNA]</scope>
    <source>
        <strain evidence="1 2">12CR55</strain>
    </source>
</reference>
<protein>
    <recommendedName>
        <fullName evidence="3">DUF1653 domain-containing protein</fullName>
    </recommendedName>
</protein>
<name>A0A7X2Z0T3_9BACL</name>
<accession>A0A7X2Z0T3</accession>
<dbReference type="EMBL" id="WNZW01000003">
    <property type="protein sequence ID" value="MUG45504.1"/>
    <property type="molecule type" value="Genomic_DNA"/>
</dbReference>